<proteinExistence type="inferred from homology"/>
<evidence type="ECO:0000313" key="10">
    <source>
        <dbReference type="Proteomes" id="UP001249959"/>
    </source>
</evidence>
<dbReference type="InterPro" id="IPR034058">
    <property type="entry name" value="TagA/B/C/D_pept_dom"/>
</dbReference>
<comment type="caution">
    <text evidence="9">The sequence shown here is derived from an EMBL/GenBank/DDBJ whole genome shotgun (WGS) entry which is preliminary data.</text>
</comment>
<dbReference type="Pfam" id="PF18962">
    <property type="entry name" value="Por_Secre_tail"/>
    <property type="match status" value="1"/>
</dbReference>
<dbReference type="Pfam" id="PF20009">
    <property type="entry name" value="GEVED"/>
    <property type="match status" value="1"/>
</dbReference>
<dbReference type="Gene3D" id="2.60.120.380">
    <property type="match status" value="1"/>
</dbReference>
<feature type="domain" description="Secretion system C-terminal sorting" evidence="7">
    <location>
        <begin position="1237"/>
        <end position="1304"/>
    </location>
</feature>
<dbReference type="Gene3D" id="3.40.50.200">
    <property type="entry name" value="Peptidase S8/S53 domain"/>
    <property type="match status" value="1"/>
</dbReference>
<dbReference type="InterPro" id="IPR008979">
    <property type="entry name" value="Galactose-bd-like_sf"/>
</dbReference>
<dbReference type="InterPro" id="IPR026444">
    <property type="entry name" value="Secre_tail"/>
</dbReference>
<sequence length="1313" mass="141963">MRHYSLFLTLLFVWAFAPNIHAQREIYRQEAKSQIQEKATQFSLQEGMRHSKSITLAEEKGIKRIDQIGEKKIYLQYINELGEPLYLGTESNRRSGQITRTDQLYSGGNLGLSLNGKSDTLAGKLAIWDGGGVMATHQEFSGRVKLQETSLSPDLHATHVAGTMVASGVIATARGMAFGADLKVWDYNNDNSEISAASPNLLVSNHSYGYQAGWVYDSTKRKWQWWGNDAISSLEDYKFGFYDSNAQSLDRIAYNAPYYLITKSAGNSRSENGPDFAKGEYYLLKNTKDSSNIIRTTNDAYDIISTTGTAKNILTVGAIESIQQTPNLPSEIRMSDFSSWGPTDDGRIKPDIMGVGTDILSTSNASNGSYTSLNGTSMSSPQVAGSLFLLQQLYSRLNTGKFMRAATLKGLVIHSAMDFGPVGPDYQSGWGLLNAENAASIIQNKDKTQAIRELSLSSGAIYTEKIVASGATNVSATICWTDPEGNVLPLIASSLNSRSPRLINDLDIKIQDSKGTYLPFTLDPENPSSLAQTGVNMLDNVEKISILNTVPGETYTLTVNHKGTLKNGQQDFSLILSGIGGTSYCSVSPTSKIALIAKLQADNKSIANTIDSSGVALSIEIGERKNISVDFSNANAKNIRTVVDWNQDGDFEDADELINASTNITGNTYSLQITPPASTKIGNRYKLRVISSYEPINSTCGIFPSGNSLDATILLLQASNDIAAIGVNTTTGNFCQQTGNVTLLVRLKNVGSKTQAKLPVKVDIYANALFVTQLTATMEKINPGSEQEVALQGNLNIEAGKTYTFELSHQLAGDQFGLNNRIVVEKFIETPKAPIATGTQCVPGTLVNLSSSNDASLWYTNNTLVGAGARISLPASDKYSVAQADFSGNLKPSGKSEFGTGTYYNNFGPEPIIEVKSPIVLESARIYVGTSGTITFSVFNKDTGELVGTVTKDVVATRTQSNLTRTKDGQLTDDKDDPGQVVYLNLSFPKAGSYLLSQSCSNGASIFRSNKSLADTINAPTNIGYPYTIPNILTLTGAKFNGSPITSGYYYFYDMKFRSIGCPTPRNQVVVSTSPNPSININPVGTLTICPNEVKDLTAEASENTSIQWLLNGTPISGATQTSFRANKTGQYQAQASNLSNCTSVSTTFNLIYSKPVAPSLTFSNGILKTIGGTNPQWYLNGVSIPGATTADFSPKESGSYTIKVIDINGCAVESDNYNVSILASDEQNPFTQMTAFPNPAQNEIVIGLPEHLLPTKEITIQLYTNSGQLIREVSLVSENHKIRVDIRDLALGNYLIAFPELTNQKGIKFVKF</sequence>
<feature type="active site" description="Charge relay system" evidence="5">
    <location>
        <position position="377"/>
    </location>
</feature>
<name>A0ABU3TSI8_9BACT</name>
<dbReference type="CDD" id="cd04842">
    <property type="entry name" value="Peptidases_S8_Kp43_protease"/>
    <property type="match status" value="1"/>
</dbReference>
<keyword evidence="10" id="KW-1185">Reference proteome</keyword>
<dbReference type="InterPro" id="IPR036852">
    <property type="entry name" value="Peptidase_S8/S53_dom_sf"/>
</dbReference>
<keyword evidence="3 5" id="KW-0378">Hydrolase</keyword>
<dbReference type="PANTHER" id="PTHR43399">
    <property type="entry name" value="SUBTILISIN-RELATED"/>
    <property type="match status" value="1"/>
</dbReference>
<dbReference type="Gene3D" id="2.60.40.10">
    <property type="entry name" value="Immunoglobulins"/>
    <property type="match status" value="1"/>
</dbReference>
<dbReference type="SUPFAM" id="SSF52743">
    <property type="entry name" value="Subtilisin-like"/>
    <property type="match status" value="1"/>
</dbReference>
<dbReference type="InterPro" id="IPR023828">
    <property type="entry name" value="Peptidase_S8_Ser-AS"/>
</dbReference>
<keyword evidence="4 5" id="KW-0720">Serine protease</keyword>
<dbReference type="InterPro" id="IPR000209">
    <property type="entry name" value="Peptidase_S8/S53_dom"/>
</dbReference>
<evidence type="ECO:0000256" key="2">
    <source>
        <dbReference type="ARBA" id="ARBA00022670"/>
    </source>
</evidence>
<dbReference type="InterPro" id="IPR051048">
    <property type="entry name" value="Peptidase_S8/S53_subtilisin"/>
</dbReference>
<comment type="similarity">
    <text evidence="1 5">Belongs to the peptidase S8 family.</text>
</comment>
<feature type="active site" description="Charge relay system" evidence="5">
    <location>
        <position position="129"/>
    </location>
</feature>
<accession>A0ABU3TSI8</accession>
<evidence type="ECO:0000313" key="9">
    <source>
        <dbReference type="EMBL" id="MDU0808813.1"/>
    </source>
</evidence>
<evidence type="ECO:0000256" key="5">
    <source>
        <dbReference type="PROSITE-ProRule" id="PRU01240"/>
    </source>
</evidence>
<protein>
    <submittedName>
        <fullName evidence="9">S8 family serine peptidase</fullName>
    </submittedName>
</protein>
<evidence type="ECO:0000256" key="1">
    <source>
        <dbReference type="ARBA" id="ARBA00011073"/>
    </source>
</evidence>
<evidence type="ECO:0000259" key="6">
    <source>
        <dbReference type="Pfam" id="PF00082"/>
    </source>
</evidence>
<feature type="domain" description="GEVED" evidence="8">
    <location>
        <begin position="643"/>
        <end position="708"/>
    </location>
</feature>
<keyword evidence="2 5" id="KW-0645">Protease</keyword>
<gene>
    <name evidence="9" type="ORF">PQG45_07180</name>
</gene>
<organism evidence="9 10">
    <name type="scientific">Aquirufa regiilacus</name>
    <dbReference type="NCBI Taxonomy" id="3024868"/>
    <lineage>
        <taxon>Bacteria</taxon>
        <taxon>Pseudomonadati</taxon>
        <taxon>Bacteroidota</taxon>
        <taxon>Cytophagia</taxon>
        <taxon>Cytophagales</taxon>
        <taxon>Flectobacillaceae</taxon>
        <taxon>Aquirufa</taxon>
    </lineage>
</organism>
<dbReference type="Pfam" id="PF00082">
    <property type="entry name" value="Peptidase_S8"/>
    <property type="match status" value="1"/>
</dbReference>
<feature type="active site" description="Charge relay system" evidence="5">
    <location>
        <position position="156"/>
    </location>
</feature>
<dbReference type="PANTHER" id="PTHR43399:SF4">
    <property type="entry name" value="CELL WALL-ASSOCIATED PROTEASE"/>
    <property type="match status" value="1"/>
</dbReference>
<evidence type="ECO:0000259" key="7">
    <source>
        <dbReference type="Pfam" id="PF18962"/>
    </source>
</evidence>
<dbReference type="EMBL" id="JAVNWW010000002">
    <property type="protein sequence ID" value="MDU0808813.1"/>
    <property type="molecule type" value="Genomic_DNA"/>
</dbReference>
<dbReference type="RefSeq" id="WP_315574946.1">
    <property type="nucleotide sequence ID" value="NZ_JARDXH010000001.1"/>
</dbReference>
<evidence type="ECO:0000256" key="3">
    <source>
        <dbReference type="ARBA" id="ARBA00022801"/>
    </source>
</evidence>
<dbReference type="PROSITE" id="PS00138">
    <property type="entry name" value="SUBTILASE_SER"/>
    <property type="match status" value="1"/>
</dbReference>
<dbReference type="SUPFAM" id="SSF49785">
    <property type="entry name" value="Galactose-binding domain-like"/>
    <property type="match status" value="1"/>
</dbReference>
<reference evidence="9 10" key="1">
    <citation type="submission" date="2023-09" db="EMBL/GenBank/DDBJ databases">
        <title>Aquirufa genomes.</title>
        <authorList>
            <person name="Pitt A."/>
        </authorList>
    </citation>
    <scope>NUCLEOTIDE SEQUENCE [LARGE SCALE GENOMIC DNA]</scope>
    <source>
        <strain evidence="9 10">LEOWEIH-7C</strain>
    </source>
</reference>
<dbReference type="PROSITE" id="PS51892">
    <property type="entry name" value="SUBTILASE"/>
    <property type="match status" value="1"/>
</dbReference>
<dbReference type="Proteomes" id="UP001249959">
    <property type="component" value="Unassembled WGS sequence"/>
</dbReference>
<feature type="domain" description="Peptidase S8/S53" evidence="6">
    <location>
        <begin position="152"/>
        <end position="431"/>
    </location>
</feature>
<dbReference type="InterPro" id="IPR013783">
    <property type="entry name" value="Ig-like_fold"/>
</dbReference>
<evidence type="ECO:0000259" key="8">
    <source>
        <dbReference type="Pfam" id="PF20009"/>
    </source>
</evidence>
<dbReference type="InterPro" id="IPR045474">
    <property type="entry name" value="GEVED"/>
</dbReference>
<evidence type="ECO:0000256" key="4">
    <source>
        <dbReference type="ARBA" id="ARBA00022825"/>
    </source>
</evidence>